<organism evidence="2 3">
    <name type="scientific">Thalassospira marina</name>
    <dbReference type="NCBI Taxonomy" id="2048283"/>
    <lineage>
        <taxon>Bacteria</taxon>
        <taxon>Pseudomonadati</taxon>
        <taxon>Pseudomonadota</taxon>
        <taxon>Alphaproteobacteria</taxon>
        <taxon>Rhodospirillales</taxon>
        <taxon>Thalassospiraceae</taxon>
        <taxon>Thalassospira</taxon>
    </lineage>
</organism>
<evidence type="ECO:0000313" key="2">
    <source>
        <dbReference type="EMBL" id="PKR53200.1"/>
    </source>
</evidence>
<name>A0A2N3KRR4_9PROT</name>
<dbReference type="InterPro" id="IPR037522">
    <property type="entry name" value="HD_GYP_dom"/>
</dbReference>
<dbReference type="InterPro" id="IPR003607">
    <property type="entry name" value="HD/PDEase_dom"/>
</dbReference>
<feature type="domain" description="HD-GYP" evidence="1">
    <location>
        <begin position="367"/>
        <end position="569"/>
    </location>
</feature>
<gene>
    <name evidence="2" type="ORF">COO20_16175</name>
</gene>
<reference evidence="2 3" key="1">
    <citation type="submission" date="2017-09" db="EMBL/GenBank/DDBJ databases">
        <title>Biodiversity and function of Thalassospira species in the particle-attached aromatic-hydrocarbon-degrading consortia from the surface seawater of the South China Sea.</title>
        <authorList>
            <person name="Dong C."/>
            <person name="Liu R."/>
            <person name="Shao Z."/>
        </authorList>
    </citation>
    <scope>NUCLEOTIDE SEQUENCE [LARGE SCALE GENOMIC DNA]</scope>
    <source>
        <strain evidence="2 3">CSC1P2</strain>
    </source>
</reference>
<dbReference type="Proteomes" id="UP000233597">
    <property type="component" value="Unassembled WGS sequence"/>
</dbReference>
<dbReference type="Gene3D" id="3.30.450.40">
    <property type="match status" value="1"/>
</dbReference>
<dbReference type="CDD" id="cd00077">
    <property type="entry name" value="HDc"/>
    <property type="match status" value="2"/>
</dbReference>
<dbReference type="PROSITE" id="PS51832">
    <property type="entry name" value="HD_GYP"/>
    <property type="match status" value="1"/>
</dbReference>
<dbReference type="AlphaFoldDB" id="A0A2N3KRR4"/>
<dbReference type="InterPro" id="IPR029016">
    <property type="entry name" value="GAF-like_dom_sf"/>
</dbReference>
<dbReference type="SMART" id="SM00065">
    <property type="entry name" value="GAF"/>
    <property type="match status" value="1"/>
</dbReference>
<dbReference type="SUPFAM" id="SSF109604">
    <property type="entry name" value="HD-domain/PDEase-like"/>
    <property type="match status" value="2"/>
</dbReference>
<dbReference type="EMBL" id="NWTK01000010">
    <property type="protein sequence ID" value="PKR53200.1"/>
    <property type="molecule type" value="Genomic_DNA"/>
</dbReference>
<proteinExistence type="predicted"/>
<sequence>MKFAETTIPPQAGTARPPKSIAASQLAKLVDLGIALSAEHDRSALHQRILKAAREFTNADGGSLYLLNGDESELHFRIMENDTLQRYVVDGNQQEYPFPPVPLYLVDGSPNHENIASHVALTGETINIVDAYAADGFDFSGTRRFDAATGYRSQSFLTVPLKSARGRVLGVLQLINARREDGTVIPFDPMIEPLITALTSQSAVALENRRLLQSQRDLIDSFVRILAQGIDAKSPHTGAHCERVPVLAKMLAQAAVDQKNGPFADFSLSEQEWYELDLAAWLHDIGKIVTPEHVVEKATKLETIHNRIHEVRTRFEVLLRDAEIDMLRRQLAGEDHAICEADFAARRDELRAQFELVAQSNIGSENLDLSTIVAIRDIATQAWQRNFDRTAGLSWAESSRMTSEEAAILSQPGAEPLLSDRQDQVYNHVNNGEIYNLSIPRGTLTPEERTIINDHVVLTQDMLEQLPFPPGLRNVPAIAGNHHEKMDGSGYPRGLRGEDMGALEKIMVIADIFEALTAVDRPYKKPKMLSECIDILGKMRDDNKIDSDLFELFLTSGAYRVYGDTYLRPDQRDDVDIRHYLRNA</sequence>
<dbReference type="InterPro" id="IPR003018">
    <property type="entry name" value="GAF"/>
</dbReference>
<dbReference type="RefSeq" id="WP_101268386.1">
    <property type="nucleotide sequence ID" value="NZ_NWTK01000010.1"/>
</dbReference>
<accession>A0A2N3KRR4</accession>
<dbReference type="OrthoDB" id="9802066at2"/>
<dbReference type="Pfam" id="PF01590">
    <property type="entry name" value="GAF"/>
    <property type="match status" value="1"/>
</dbReference>
<dbReference type="Pfam" id="PF13487">
    <property type="entry name" value="HD_5"/>
    <property type="match status" value="1"/>
</dbReference>
<protein>
    <submittedName>
        <fullName evidence="2">Diguanylate cyclase</fullName>
    </submittedName>
</protein>
<dbReference type="PANTHER" id="PTHR43155:SF2">
    <property type="entry name" value="CYCLIC DI-GMP PHOSPHODIESTERASE PA4108"/>
    <property type="match status" value="1"/>
</dbReference>
<dbReference type="SUPFAM" id="SSF55781">
    <property type="entry name" value="GAF domain-like"/>
    <property type="match status" value="1"/>
</dbReference>
<dbReference type="GO" id="GO:0008081">
    <property type="term" value="F:phosphoric diester hydrolase activity"/>
    <property type="evidence" value="ECO:0007669"/>
    <property type="project" value="UniProtKB-ARBA"/>
</dbReference>
<comment type="caution">
    <text evidence="2">The sequence shown here is derived from an EMBL/GenBank/DDBJ whole genome shotgun (WGS) entry which is preliminary data.</text>
</comment>
<dbReference type="SMART" id="SM00471">
    <property type="entry name" value="HDc"/>
    <property type="match status" value="1"/>
</dbReference>
<dbReference type="PANTHER" id="PTHR43155">
    <property type="entry name" value="CYCLIC DI-GMP PHOSPHODIESTERASE PA4108-RELATED"/>
    <property type="match status" value="1"/>
</dbReference>
<evidence type="ECO:0000313" key="3">
    <source>
        <dbReference type="Proteomes" id="UP000233597"/>
    </source>
</evidence>
<evidence type="ECO:0000259" key="1">
    <source>
        <dbReference type="PROSITE" id="PS51832"/>
    </source>
</evidence>
<dbReference type="Gene3D" id="1.10.3210.10">
    <property type="entry name" value="Hypothetical protein af1432"/>
    <property type="match status" value="2"/>
</dbReference>